<dbReference type="Pfam" id="PF00450">
    <property type="entry name" value="Peptidase_S10"/>
    <property type="match status" value="1"/>
</dbReference>
<sequence length="107" mass="12220">MKDEADFGLERLHLSAEKELQIDEEAATKDNFNDFRENMKTLLNKKFVRQPLGVGDVEFVSCSPTVYIALLMDLTRNLEAGIPELHEDGIKSLGYPREYDVICNWLG</sequence>
<dbReference type="AlphaFoldDB" id="A0A2U1KCS7"/>
<keyword evidence="3" id="KW-1185">Reference proteome</keyword>
<comment type="caution">
    <text evidence="2">The sequence shown here is derived from an EMBL/GenBank/DDBJ whole genome shotgun (WGS) entry which is preliminary data.</text>
</comment>
<evidence type="ECO:0000313" key="3">
    <source>
        <dbReference type="Proteomes" id="UP000245207"/>
    </source>
</evidence>
<dbReference type="Proteomes" id="UP000245207">
    <property type="component" value="Unassembled WGS sequence"/>
</dbReference>
<keyword evidence="2" id="KW-0121">Carboxypeptidase</keyword>
<reference evidence="2 3" key="1">
    <citation type="journal article" date="2018" name="Mol. Plant">
        <title>The genome of Artemisia annua provides insight into the evolution of Asteraceae family and artemisinin biosynthesis.</title>
        <authorList>
            <person name="Shen Q."/>
            <person name="Zhang L."/>
            <person name="Liao Z."/>
            <person name="Wang S."/>
            <person name="Yan T."/>
            <person name="Shi P."/>
            <person name="Liu M."/>
            <person name="Fu X."/>
            <person name="Pan Q."/>
            <person name="Wang Y."/>
            <person name="Lv Z."/>
            <person name="Lu X."/>
            <person name="Zhang F."/>
            <person name="Jiang W."/>
            <person name="Ma Y."/>
            <person name="Chen M."/>
            <person name="Hao X."/>
            <person name="Li L."/>
            <person name="Tang Y."/>
            <person name="Lv G."/>
            <person name="Zhou Y."/>
            <person name="Sun X."/>
            <person name="Brodelius P.E."/>
            <person name="Rose J.K.C."/>
            <person name="Tang K."/>
        </authorList>
    </citation>
    <scope>NUCLEOTIDE SEQUENCE [LARGE SCALE GENOMIC DNA]</scope>
    <source>
        <strain evidence="3">cv. Huhao1</strain>
        <tissue evidence="2">Leaf</tissue>
    </source>
</reference>
<keyword evidence="2" id="KW-0645">Protease</keyword>
<dbReference type="InterPro" id="IPR029058">
    <property type="entry name" value="AB_hydrolase_fold"/>
</dbReference>
<comment type="similarity">
    <text evidence="1">Belongs to the peptidase S10 family.</text>
</comment>
<evidence type="ECO:0000256" key="1">
    <source>
        <dbReference type="ARBA" id="ARBA00009431"/>
    </source>
</evidence>
<dbReference type="GO" id="GO:0006508">
    <property type="term" value="P:proteolysis"/>
    <property type="evidence" value="ECO:0007669"/>
    <property type="project" value="InterPro"/>
</dbReference>
<dbReference type="Gene3D" id="3.40.50.1820">
    <property type="entry name" value="alpha/beta hydrolase"/>
    <property type="match status" value="1"/>
</dbReference>
<dbReference type="EMBL" id="PKPP01022332">
    <property type="protein sequence ID" value="PWA34528.1"/>
    <property type="molecule type" value="Genomic_DNA"/>
</dbReference>
<dbReference type="STRING" id="35608.A0A2U1KCS7"/>
<name>A0A2U1KCS7_ARTAN</name>
<dbReference type="GO" id="GO:0004185">
    <property type="term" value="F:serine-type carboxypeptidase activity"/>
    <property type="evidence" value="ECO:0007669"/>
    <property type="project" value="InterPro"/>
</dbReference>
<dbReference type="OrthoDB" id="1411024at2759"/>
<gene>
    <name evidence="2" type="ORF">CTI12_AA618190</name>
</gene>
<protein>
    <submittedName>
        <fullName evidence="2">Serine carboxypeptidase</fullName>
    </submittedName>
</protein>
<organism evidence="2 3">
    <name type="scientific">Artemisia annua</name>
    <name type="common">Sweet wormwood</name>
    <dbReference type="NCBI Taxonomy" id="35608"/>
    <lineage>
        <taxon>Eukaryota</taxon>
        <taxon>Viridiplantae</taxon>
        <taxon>Streptophyta</taxon>
        <taxon>Embryophyta</taxon>
        <taxon>Tracheophyta</taxon>
        <taxon>Spermatophyta</taxon>
        <taxon>Magnoliopsida</taxon>
        <taxon>eudicotyledons</taxon>
        <taxon>Gunneridae</taxon>
        <taxon>Pentapetalae</taxon>
        <taxon>asterids</taxon>
        <taxon>campanulids</taxon>
        <taxon>Asterales</taxon>
        <taxon>Asteraceae</taxon>
        <taxon>Asteroideae</taxon>
        <taxon>Anthemideae</taxon>
        <taxon>Artemisiinae</taxon>
        <taxon>Artemisia</taxon>
    </lineage>
</organism>
<accession>A0A2U1KCS7</accession>
<dbReference type="InterPro" id="IPR001563">
    <property type="entry name" value="Peptidase_S10"/>
</dbReference>
<keyword evidence="2" id="KW-0378">Hydrolase</keyword>
<dbReference type="SUPFAM" id="SSF53474">
    <property type="entry name" value="alpha/beta-Hydrolases"/>
    <property type="match status" value="1"/>
</dbReference>
<evidence type="ECO:0000313" key="2">
    <source>
        <dbReference type="EMBL" id="PWA34528.1"/>
    </source>
</evidence>
<proteinExistence type="inferred from homology"/>